<dbReference type="Proteomes" id="UP000434639">
    <property type="component" value="Unassembled WGS sequence"/>
</dbReference>
<keyword evidence="1" id="KW-0812">Transmembrane</keyword>
<protein>
    <submittedName>
        <fullName evidence="2">Stage III sporulation protein AF</fullName>
    </submittedName>
</protein>
<dbReference type="InterPro" id="IPR014245">
    <property type="entry name" value="Spore_III_AF"/>
</dbReference>
<keyword evidence="1" id="KW-1133">Transmembrane helix</keyword>
<organism evidence="2 3">
    <name type="scientific">Metabacillus mangrovi</name>
    <dbReference type="NCBI Taxonomy" id="1491830"/>
    <lineage>
        <taxon>Bacteria</taxon>
        <taxon>Bacillati</taxon>
        <taxon>Bacillota</taxon>
        <taxon>Bacilli</taxon>
        <taxon>Bacillales</taxon>
        <taxon>Bacillaceae</taxon>
        <taxon>Metabacillus</taxon>
    </lineage>
</organism>
<dbReference type="NCBIfam" id="TIGR02896">
    <property type="entry name" value="spore_III_AF"/>
    <property type="match status" value="1"/>
</dbReference>
<dbReference type="RefSeq" id="WP_155110866.1">
    <property type="nucleotide sequence ID" value="NZ_WMIB01000001.1"/>
</dbReference>
<name>A0A7X2S285_9BACI</name>
<evidence type="ECO:0000256" key="1">
    <source>
        <dbReference type="SAM" id="Phobius"/>
    </source>
</evidence>
<reference evidence="2 3" key="1">
    <citation type="journal article" date="2017" name="Int. J. Syst. Evol. Microbiol.">
        <title>Bacillus mangrovi sp. nov., isolated from a sediment sample from a mangrove forest.</title>
        <authorList>
            <person name="Gupta V."/>
            <person name="Singh P.K."/>
            <person name="Korpole S."/>
            <person name="Tanuku N.R.S."/>
            <person name="Pinnaka A.K."/>
        </authorList>
    </citation>
    <scope>NUCLEOTIDE SEQUENCE [LARGE SCALE GENOMIC DNA]</scope>
    <source>
        <strain evidence="2 3">KCTC 33872</strain>
    </source>
</reference>
<dbReference type="OrthoDB" id="2375554at2"/>
<dbReference type="AlphaFoldDB" id="A0A7X2S285"/>
<dbReference type="Pfam" id="PF09581">
    <property type="entry name" value="Spore_III_AF"/>
    <property type="match status" value="1"/>
</dbReference>
<evidence type="ECO:0000313" key="3">
    <source>
        <dbReference type="Proteomes" id="UP000434639"/>
    </source>
</evidence>
<comment type="caution">
    <text evidence="2">The sequence shown here is derived from an EMBL/GenBank/DDBJ whole genome shotgun (WGS) entry which is preliminary data.</text>
</comment>
<feature type="transmembrane region" description="Helical" evidence="1">
    <location>
        <begin position="37"/>
        <end position="56"/>
    </location>
</feature>
<keyword evidence="3" id="KW-1185">Reference proteome</keyword>
<evidence type="ECO:0000313" key="2">
    <source>
        <dbReference type="EMBL" id="MTH52359.1"/>
    </source>
</evidence>
<feature type="transmembrane region" description="Helical" evidence="1">
    <location>
        <begin position="6"/>
        <end position="25"/>
    </location>
</feature>
<keyword evidence="1" id="KW-0472">Membrane</keyword>
<accession>A0A7X2S285</accession>
<gene>
    <name evidence="2" type="primary">spoIIIAF</name>
    <name evidence="2" type="ORF">GKZ89_02995</name>
</gene>
<sequence>MSFLTGWIANILLFILLAIVIDMLLPNSSMQKYAKMVIGLILIVIILNPVFQLFSVDINQLVRQFQLSSGSGDDETKKMIESQKKEIQASQRAYILEQMAVQMKKDAGEELLNRYQLEIRDLDVQIPDERQTIKTSNDIQSVQVVLTPAYPEEEKGEEAIEAIEPIRIDAAQETPSAGNGDTADIRERGLAMLLAQKWDLDQAQILITVEGGEDSGS</sequence>
<dbReference type="EMBL" id="WMIB01000001">
    <property type="protein sequence ID" value="MTH52359.1"/>
    <property type="molecule type" value="Genomic_DNA"/>
</dbReference>
<proteinExistence type="predicted"/>